<dbReference type="EMBL" id="CP042997">
    <property type="protein sequence ID" value="QEH33038.1"/>
    <property type="molecule type" value="Genomic_DNA"/>
</dbReference>
<dbReference type="Pfam" id="PF08529">
    <property type="entry name" value="NusA_N"/>
    <property type="match status" value="2"/>
</dbReference>
<dbReference type="InterPro" id="IPR009019">
    <property type="entry name" value="KH_sf_prok-type"/>
</dbReference>
<comment type="similarity">
    <text evidence="7">Belongs to the NusA family.</text>
</comment>
<feature type="compositionally biased region" description="Acidic residues" evidence="8">
    <location>
        <begin position="451"/>
        <end position="478"/>
    </location>
</feature>
<dbReference type="InterPro" id="IPR015946">
    <property type="entry name" value="KH_dom-like_a/b"/>
</dbReference>
<dbReference type="InterPro" id="IPR003029">
    <property type="entry name" value="S1_domain"/>
</dbReference>
<dbReference type="Pfam" id="PF26594">
    <property type="entry name" value="KH_NusA_2nd"/>
    <property type="match status" value="1"/>
</dbReference>
<dbReference type="InterPro" id="IPR013735">
    <property type="entry name" value="TF_NusA_N"/>
</dbReference>
<dbReference type="GO" id="GO:0005829">
    <property type="term" value="C:cytosol"/>
    <property type="evidence" value="ECO:0007669"/>
    <property type="project" value="TreeGrafter"/>
</dbReference>
<dbReference type="InterPro" id="IPR012340">
    <property type="entry name" value="NA-bd_OB-fold"/>
</dbReference>
<dbReference type="OrthoDB" id="9807233at2"/>
<dbReference type="SMART" id="SM00322">
    <property type="entry name" value="KH"/>
    <property type="match status" value="2"/>
</dbReference>
<dbReference type="GO" id="GO:0003723">
    <property type="term" value="F:RNA binding"/>
    <property type="evidence" value="ECO:0007669"/>
    <property type="project" value="UniProtKB-UniRule"/>
</dbReference>
<keyword evidence="6 7" id="KW-0804">Transcription</keyword>
<dbReference type="Pfam" id="PF00575">
    <property type="entry name" value="S1"/>
    <property type="match status" value="1"/>
</dbReference>
<dbReference type="CDD" id="cd02134">
    <property type="entry name" value="KH-II_NusA_rpt1"/>
    <property type="match status" value="1"/>
</dbReference>
<dbReference type="InterPro" id="IPR030842">
    <property type="entry name" value="TF_NusA_bacterial"/>
</dbReference>
<name>A0A5B9VXM7_9BACT</name>
<dbReference type="InterPro" id="IPR010213">
    <property type="entry name" value="TF_NusA"/>
</dbReference>
<dbReference type="InterPro" id="IPR004087">
    <property type="entry name" value="KH_dom"/>
</dbReference>
<proteinExistence type="inferred from homology"/>
<dbReference type="FunFam" id="3.30.300.20:FF:000002">
    <property type="entry name" value="Transcription termination/antitermination protein NusA"/>
    <property type="match status" value="1"/>
</dbReference>
<gene>
    <name evidence="7" type="primary">nusA</name>
    <name evidence="10" type="ORF">OJF2_15340</name>
</gene>
<sequence length="558" mass="60700">MSVDLVRIVDSIHRDKNIPKEVLIEGIRSAVQTAARKHYPDAESIEVNFDPDTGSLDATMDGVRMDPAELGRISAQTAKQVIIQKFREAERDSLFDEFEDQRGDLVTGTVVRFEGGAVIVNLGKTDAILPRGEQIPGESYHPNERIRAIILDVRKVGQRVKIILSRTHPDFVRRLFELEIPEIADQIIAIRALAREAGYRSKVAVTSIDTKIDAVGACVGVRGTRIKNIVDELAGERIDIVRWNESLQVLIPNALQPAEIDEVMLCHLLGRAIVLVRDDQLSLAIGRRGQNVRLASKLVGWDIEIMTAEELDEVIEKAVKSFEKIEGVETELAERLVEQGILSYDDLSVMEIPDLVNTIEGLSEEQATDIVARAEVMAEEQSEDLPRRKGGRAAAALLEQFASQEAAAEGDESAAASPDEAPAGDESDPVESQTMHDGNSAAEVDSALPPELDDAAADDLPTDENPDPEADEASDDEIHDVALSEEKYGRSRQGHEVTSRPSDDDQGASIRIVTDAVESGGAGRPAPPEPETPPAHSAETHPDDRESPEVTPHGGDVS</sequence>
<keyword evidence="4 7" id="KW-0694">RNA-binding</keyword>
<keyword evidence="11" id="KW-1185">Reference proteome</keyword>
<dbReference type="SUPFAM" id="SSF54814">
    <property type="entry name" value="Prokaryotic type KH domain (KH-domain type II)"/>
    <property type="match status" value="2"/>
</dbReference>
<feature type="region of interest" description="Disordered" evidence="8">
    <location>
        <begin position="404"/>
        <end position="558"/>
    </location>
</feature>
<keyword evidence="2 7" id="KW-0963">Cytoplasm</keyword>
<dbReference type="PROSITE" id="PS50126">
    <property type="entry name" value="S1"/>
    <property type="match status" value="1"/>
</dbReference>
<dbReference type="Pfam" id="PF13184">
    <property type="entry name" value="KH_NusA_1st"/>
    <property type="match status" value="1"/>
</dbReference>
<evidence type="ECO:0000256" key="2">
    <source>
        <dbReference type="ARBA" id="ARBA00022490"/>
    </source>
</evidence>
<protein>
    <recommendedName>
        <fullName evidence="7">Transcription termination/antitermination protein NusA</fullName>
    </recommendedName>
</protein>
<feature type="compositionally biased region" description="Basic and acidic residues" evidence="8">
    <location>
        <begin position="479"/>
        <end position="503"/>
    </location>
</feature>
<dbReference type="FunFam" id="3.30.300.20:FF:000005">
    <property type="entry name" value="Transcription termination/antitermination protein NusA"/>
    <property type="match status" value="1"/>
</dbReference>
<dbReference type="InterPro" id="IPR025249">
    <property type="entry name" value="TF_NusA_KH_1st"/>
</dbReference>
<dbReference type="SMART" id="SM00316">
    <property type="entry name" value="S1"/>
    <property type="match status" value="1"/>
</dbReference>
<dbReference type="Gene3D" id="2.40.50.140">
    <property type="entry name" value="Nucleic acid-binding proteins"/>
    <property type="match status" value="1"/>
</dbReference>
<dbReference type="GO" id="GO:0003700">
    <property type="term" value="F:DNA-binding transcription factor activity"/>
    <property type="evidence" value="ECO:0007669"/>
    <property type="project" value="InterPro"/>
</dbReference>
<dbReference type="PANTHER" id="PTHR22648">
    <property type="entry name" value="TRANSCRIPTION TERMINATION FACTOR NUSA"/>
    <property type="match status" value="1"/>
</dbReference>
<accession>A0A5B9VXM7</accession>
<dbReference type="AlphaFoldDB" id="A0A5B9VXM7"/>
<evidence type="ECO:0000313" key="11">
    <source>
        <dbReference type="Proteomes" id="UP000324233"/>
    </source>
</evidence>
<dbReference type="NCBIfam" id="TIGR01953">
    <property type="entry name" value="NusA"/>
    <property type="match status" value="1"/>
</dbReference>
<evidence type="ECO:0000256" key="6">
    <source>
        <dbReference type="ARBA" id="ARBA00023163"/>
    </source>
</evidence>
<dbReference type="Pfam" id="PF14520">
    <property type="entry name" value="HHH_5"/>
    <property type="match status" value="1"/>
</dbReference>
<feature type="compositionally biased region" description="Basic and acidic residues" evidence="8">
    <location>
        <begin position="538"/>
        <end position="548"/>
    </location>
</feature>
<comment type="subunit">
    <text evidence="7">Monomer. Binds directly to the core enzyme of the DNA-dependent RNA polymerase and to nascent RNA.</text>
</comment>
<dbReference type="Gene3D" id="1.10.150.20">
    <property type="entry name" value="5' to 3' exonuclease, C-terminal subdomain"/>
    <property type="match status" value="1"/>
</dbReference>
<reference evidence="10 11" key="1">
    <citation type="submission" date="2019-08" db="EMBL/GenBank/DDBJ databases">
        <title>Deep-cultivation of Planctomycetes and their phenomic and genomic characterization uncovers novel biology.</title>
        <authorList>
            <person name="Wiegand S."/>
            <person name="Jogler M."/>
            <person name="Boedeker C."/>
            <person name="Pinto D."/>
            <person name="Vollmers J."/>
            <person name="Rivas-Marin E."/>
            <person name="Kohn T."/>
            <person name="Peeters S.H."/>
            <person name="Heuer A."/>
            <person name="Rast P."/>
            <person name="Oberbeckmann S."/>
            <person name="Bunk B."/>
            <person name="Jeske O."/>
            <person name="Meyerdierks A."/>
            <person name="Storesund J.E."/>
            <person name="Kallscheuer N."/>
            <person name="Luecker S."/>
            <person name="Lage O.M."/>
            <person name="Pohl T."/>
            <person name="Merkel B.J."/>
            <person name="Hornburger P."/>
            <person name="Mueller R.-W."/>
            <person name="Bruemmer F."/>
            <person name="Labrenz M."/>
            <person name="Spormann A.M."/>
            <person name="Op den Camp H."/>
            <person name="Overmann J."/>
            <person name="Amann R."/>
            <person name="Jetten M.S.M."/>
            <person name="Mascher T."/>
            <person name="Medema M.H."/>
            <person name="Devos D.P."/>
            <person name="Kaster A.-K."/>
            <person name="Ovreas L."/>
            <person name="Rohde M."/>
            <person name="Galperin M.Y."/>
            <person name="Jogler C."/>
        </authorList>
    </citation>
    <scope>NUCLEOTIDE SEQUENCE [LARGE SCALE GENOMIC DNA]</scope>
    <source>
        <strain evidence="10 11">OJF2</strain>
    </source>
</reference>
<evidence type="ECO:0000256" key="7">
    <source>
        <dbReference type="HAMAP-Rule" id="MF_00945"/>
    </source>
</evidence>
<dbReference type="Proteomes" id="UP000324233">
    <property type="component" value="Chromosome"/>
</dbReference>
<comment type="function">
    <text evidence="7">Participates in both transcription termination and antitermination.</text>
</comment>
<dbReference type="KEGG" id="agv:OJF2_15340"/>
<organism evidence="10 11">
    <name type="scientific">Aquisphaera giovannonii</name>
    <dbReference type="NCBI Taxonomy" id="406548"/>
    <lineage>
        <taxon>Bacteria</taxon>
        <taxon>Pseudomonadati</taxon>
        <taxon>Planctomycetota</taxon>
        <taxon>Planctomycetia</taxon>
        <taxon>Isosphaerales</taxon>
        <taxon>Isosphaeraceae</taxon>
        <taxon>Aquisphaera</taxon>
    </lineage>
</organism>
<evidence type="ECO:0000256" key="8">
    <source>
        <dbReference type="SAM" id="MobiDB-lite"/>
    </source>
</evidence>
<dbReference type="InterPro" id="IPR036555">
    <property type="entry name" value="NusA_N_sf"/>
</dbReference>
<comment type="subcellular location">
    <subcellularLocation>
        <location evidence="7">Cytoplasm</location>
    </subcellularLocation>
</comment>
<evidence type="ECO:0000313" key="10">
    <source>
        <dbReference type="EMBL" id="QEH33038.1"/>
    </source>
</evidence>
<dbReference type="SUPFAM" id="SSF47794">
    <property type="entry name" value="Rad51 N-terminal domain-like"/>
    <property type="match status" value="1"/>
</dbReference>
<evidence type="ECO:0000256" key="5">
    <source>
        <dbReference type="ARBA" id="ARBA00023015"/>
    </source>
</evidence>
<evidence type="ECO:0000259" key="9">
    <source>
        <dbReference type="PROSITE" id="PS50126"/>
    </source>
</evidence>
<dbReference type="Gene3D" id="3.30.1480.10">
    <property type="entry name" value="NusA, N-terminal domain"/>
    <property type="match status" value="1"/>
</dbReference>
<dbReference type="InterPro" id="IPR058582">
    <property type="entry name" value="KH_NusA_2nd"/>
</dbReference>
<dbReference type="PANTHER" id="PTHR22648:SF0">
    <property type="entry name" value="TRANSCRIPTION TERMINATION_ANTITERMINATION PROTEIN NUSA"/>
    <property type="match status" value="1"/>
</dbReference>
<keyword evidence="5 7" id="KW-0805">Transcription regulation</keyword>
<dbReference type="HAMAP" id="MF_00945_B">
    <property type="entry name" value="NusA_B"/>
    <property type="match status" value="1"/>
</dbReference>
<dbReference type="SUPFAM" id="SSF69705">
    <property type="entry name" value="Transcription factor NusA, N-terminal domain"/>
    <property type="match status" value="1"/>
</dbReference>
<feature type="domain" description="S1 motif" evidence="9">
    <location>
        <begin position="103"/>
        <end position="167"/>
    </location>
</feature>
<dbReference type="GO" id="GO:0000166">
    <property type="term" value="F:nucleotide binding"/>
    <property type="evidence" value="ECO:0007669"/>
    <property type="project" value="InterPro"/>
</dbReference>
<dbReference type="CDD" id="cd04455">
    <property type="entry name" value="S1_NusA"/>
    <property type="match status" value="1"/>
</dbReference>
<dbReference type="InterPro" id="IPR010995">
    <property type="entry name" value="DNA_repair_Rad51/TF_NusA_a-hlx"/>
</dbReference>
<keyword evidence="1 7" id="KW-0806">Transcription termination</keyword>
<evidence type="ECO:0000256" key="4">
    <source>
        <dbReference type="ARBA" id="ARBA00022884"/>
    </source>
</evidence>
<dbReference type="GO" id="GO:0006353">
    <property type="term" value="P:DNA-templated transcription termination"/>
    <property type="evidence" value="ECO:0007669"/>
    <property type="project" value="UniProtKB-UniRule"/>
</dbReference>
<dbReference type="CDD" id="cd22529">
    <property type="entry name" value="KH-II_NusA_rpt2"/>
    <property type="match status" value="1"/>
</dbReference>
<dbReference type="SUPFAM" id="SSF50249">
    <property type="entry name" value="Nucleic acid-binding proteins"/>
    <property type="match status" value="1"/>
</dbReference>
<dbReference type="RefSeq" id="WP_148592641.1">
    <property type="nucleotide sequence ID" value="NZ_CP042997.1"/>
</dbReference>
<keyword evidence="3 7" id="KW-0889">Transcription antitermination</keyword>
<dbReference type="GO" id="GO:0031564">
    <property type="term" value="P:transcription antitermination"/>
    <property type="evidence" value="ECO:0007669"/>
    <property type="project" value="UniProtKB-UniRule"/>
</dbReference>
<evidence type="ECO:0000256" key="1">
    <source>
        <dbReference type="ARBA" id="ARBA00022472"/>
    </source>
</evidence>
<evidence type="ECO:0000256" key="3">
    <source>
        <dbReference type="ARBA" id="ARBA00022814"/>
    </source>
</evidence>
<dbReference type="Gene3D" id="3.30.300.20">
    <property type="match status" value="2"/>
</dbReference>